<organism evidence="3 4">
    <name type="scientific">Clavibacter tessellarius</name>
    <dbReference type="NCBI Taxonomy" id="31965"/>
    <lineage>
        <taxon>Bacteria</taxon>
        <taxon>Bacillati</taxon>
        <taxon>Actinomycetota</taxon>
        <taxon>Actinomycetes</taxon>
        <taxon>Micrococcales</taxon>
        <taxon>Microbacteriaceae</taxon>
        <taxon>Clavibacter</taxon>
    </lineage>
</organism>
<dbReference type="GO" id="GO:0005524">
    <property type="term" value="F:ATP binding"/>
    <property type="evidence" value="ECO:0007669"/>
    <property type="project" value="TreeGrafter"/>
</dbReference>
<dbReference type="PANTHER" id="PTHR43384">
    <property type="entry name" value="SEPTUM SITE-DETERMINING PROTEIN MIND HOMOLOG, CHLOROPLASTIC-RELATED"/>
    <property type="match status" value="1"/>
</dbReference>
<feature type="region of interest" description="Disordered" evidence="1">
    <location>
        <begin position="149"/>
        <end position="171"/>
    </location>
</feature>
<dbReference type="EMBL" id="MZMQ01000001">
    <property type="protein sequence ID" value="OQJ62741.1"/>
    <property type="molecule type" value="Genomic_DNA"/>
</dbReference>
<dbReference type="Pfam" id="PF13614">
    <property type="entry name" value="AAA_31"/>
    <property type="match status" value="1"/>
</dbReference>
<dbReference type="InterPro" id="IPR025669">
    <property type="entry name" value="AAA_dom"/>
</dbReference>
<evidence type="ECO:0000313" key="4">
    <source>
        <dbReference type="Proteomes" id="UP000215316"/>
    </source>
</evidence>
<accession>A0A225CDD9</accession>
<dbReference type="AlphaFoldDB" id="A0A225CDD9"/>
<dbReference type="RefSeq" id="WP_094127519.1">
    <property type="nucleotide sequence ID" value="NZ_CP040788.1"/>
</dbReference>
<sequence>MTDAPPVPAFPRIDAIITPTAGGRATGVLTVNGVATPFAEAEEDEIRRGILLSVRGTAEQMQRAVRLTTRDRYGSQALAVGPDGTIEALSELDRTDAIAEPAGEPAPVGAAVPAGSAAAPVAASSVAAAPPVTASASASVASGAHALAPAAPPAVGSASAPAPAAPADPPLTRRAARQSFLTREEVEEPATQGMRGTLTRLGIRMSPSEAERREREWTRLVSQHWPGPRTVAVVNGKGGVGKTMSTICLASVFARHGGAGVLAWDNNQTRGTLGWSTEQGPHDASILDLLPQVDRLLGTGAQSADLAHFVHHQTRDRYDVLRSKPEVLATQQRFDDTTVDLIHAVAAKFYRLVLIDSGNDETDPMWLRAIERADQIVVPTIGEAKAAESAALLIEGLAERGGHFADLAERAVVVVSAHKHDLAPAELAKISDGFAPLARDVVTVPYDPALGADVLNYGALRASTQRAWLRAGAAVARGL</sequence>
<dbReference type="Proteomes" id="UP000215316">
    <property type="component" value="Unassembled WGS sequence"/>
</dbReference>
<dbReference type="InterPro" id="IPR050625">
    <property type="entry name" value="ParA/MinD_ATPase"/>
</dbReference>
<feature type="domain" description="AAA" evidence="2">
    <location>
        <begin position="229"/>
        <end position="395"/>
    </location>
</feature>
<comment type="caution">
    <text evidence="3">The sequence shown here is derived from an EMBL/GenBank/DDBJ whole genome shotgun (WGS) entry which is preliminary data.</text>
</comment>
<dbReference type="GO" id="GO:0016887">
    <property type="term" value="F:ATP hydrolysis activity"/>
    <property type="evidence" value="ECO:0007669"/>
    <property type="project" value="TreeGrafter"/>
</dbReference>
<reference evidence="3" key="1">
    <citation type="submission" date="2017-08" db="EMBL/GenBank/DDBJ databases">
        <title>Genomes of multiple Clavibacter strains from different subspecies.</title>
        <authorList>
            <person name="Yuan X.-K."/>
            <person name="Li X.-S."/>
            <person name="Nie J."/>
            <person name="De Boer S.H."/>
        </authorList>
    </citation>
    <scope>NUCLEOTIDE SEQUENCE [LARGE SCALE GENOMIC DNA]</scope>
    <source>
        <strain evidence="3">ATCC 33566</strain>
    </source>
</reference>
<dbReference type="PANTHER" id="PTHR43384:SF14">
    <property type="entry name" value="ESX-1 SECRETION-ASSOCIATED PROTEIN ESPI"/>
    <property type="match status" value="1"/>
</dbReference>
<gene>
    <name evidence="3" type="ORF">B5P24_06920</name>
</gene>
<dbReference type="GO" id="GO:0009898">
    <property type="term" value="C:cytoplasmic side of plasma membrane"/>
    <property type="evidence" value="ECO:0007669"/>
    <property type="project" value="TreeGrafter"/>
</dbReference>
<dbReference type="GO" id="GO:0005829">
    <property type="term" value="C:cytosol"/>
    <property type="evidence" value="ECO:0007669"/>
    <property type="project" value="TreeGrafter"/>
</dbReference>
<feature type="compositionally biased region" description="Low complexity" evidence="1">
    <location>
        <begin position="149"/>
        <end position="162"/>
    </location>
</feature>
<dbReference type="OrthoDB" id="4640801at2"/>
<dbReference type="SUPFAM" id="SSF52540">
    <property type="entry name" value="P-loop containing nucleoside triphosphate hydrolases"/>
    <property type="match status" value="1"/>
</dbReference>
<evidence type="ECO:0000259" key="2">
    <source>
        <dbReference type="Pfam" id="PF13614"/>
    </source>
</evidence>
<proteinExistence type="predicted"/>
<dbReference type="InterPro" id="IPR027417">
    <property type="entry name" value="P-loop_NTPase"/>
</dbReference>
<evidence type="ECO:0000256" key="1">
    <source>
        <dbReference type="SAM" id="MobiDB-lite"/>
    </source>
</evidence>
<keyword evidence="4" id="KW-1185">Reference proteome</keyword>
<protein>
    <submittedName>
        <fullName evidence="3">ATPase</fullName>
    </submittedName>
</protein>
<name>A0A225CDD9_9MICO</name>
<dbReference type="GO" id="GO:0051782">
    <property type="term" value="P:negative regulation of cell division"/>
    <property type="evidence" value="ECO:0007669"/>
    <property type="project" value="TreeGrafter"/>
</dbReference>
<evidence type="ECO:0000313" key="3">
    <source>
        <dbReference type="EMBL" id="OQJ62741.1"/>
    </source>
</evidence>
<dbReference type="Gene3D" id="3.40.50.300">
    <property type="entry name" value="P-loop containing nucleotide triphosphate hydrolases"/>
    <property type="match status" value="1"/>
</dbReference>